<dbReference type="EMBL" id="UZAD01001223">
    <property type="protein sequence ID" value="VDN84861.1"/>
    <property type="molecule type" value="Genomic_DNA"/>
</dbReference>
<dbReference type="AlphaFoldDB" id="A0A0N4T674"/>
<evidence type="ECO:0000313" key="2">
    <source>
        <dbReference type="Proteomes" id="UP000278627"/>
    </source>
</evidence>
<evidence type="ECO:0000313" key="1">
    <source>
        <dbReference type="EMBL" id="VDN84861.1"/>
    </source>
</evidence>
<reference evidence="1 2" key="2">
    <citation type="submission" date="2018-11" db="EMBL/GenBank/DDBJ databases">
        <authorList>
            <consortium name="Pathogen Informatics"/>
        </authorList>
    </citation>
    <scope>NUCLEOTIDE SEQUENCE [LARGE SCALE GENOMIC DNA]</scope>
</reference>
<dbReference type="Proteomes" id="UP000278627">
    <property type="component" value="Unassembled WGS sequence"/>
</dbReference>
<reference evidence="3" key="1">
    <citation type="submission" date="2017-02" db="UniProtKB">
        <authorList>
            <consortium name="WormBaseParasite"/>
        </authorList>
    </citation>
    <scope>IDENTIFICATION</scope>
</reference>
<organism evidence="3">
    <name type="scientific">Brugia pahangi</name>
    <name type="common">Filarial nematode worm</name>
    <dbReference type="NCBI Taxonomy" id="6280"/>
    <lineage>
        <taxon>Eukaryota</taxon>
        <taxon>Metazoa</taxon>
        <taxon>Ecdysozoa</taxon>
        <taxon>Nematoda</taxon>
        <taxon>Chromadorea</taxon>
        <taxon>Rhabditida</taxon>
        <taxon>Spirurina</taxon>
        <taxon>Spiruromorpha</taxon>
        <taxon>Filarioidea</taxon>
        <taxon>Onchocercidae</taxon>
        <taxon>Brugia</taxon>
    </lineage>
</organism>
<evidence type="ECO:0000313" key="3">
    <source>
        <dbReference type="WBParaSite" id="BPAG_0000370701-mRNA-1"/>
    </source>
</evidence>
<name>A0A0N4T674_BRUPA</name>
<keyword evidence="2" id="KW-1185">Reference proteome</keyword>
<sequence length="88" mass="10212">MNGRGGDVSTDELTASIVWFAHSFNDIDVDDNDVMEYMITVRLFDSGDHRRKIATFRMKRANWERTKLSAVNHNRTNYGVECRQITNT</sequence>
<gene>
    <name evidence="1" type="ORF">BPAG_LOCUS3675</name>
</gene>
<dbReference type="WBParaSite" id="BPAG_0000370701-mRNA-1">
    <property type="protein sequence ID" value="BPAG_0000370701-mRNA-1"/>
    <property type="gene ID" value="BPAG_0000370701"/>
</dbReference>
<protein>
    <submittedName>
        <fullName evidence="3">Cytochrome P450</fullName>
    </submittedName>
</protein>
<proteinExistence type="predicted"/>
<accession>A0A0N4T674</accession>